<dbReference type="EMBL" id="JACXVP010000005">
    <property type="protein sequence ID" value="KAG5606178.1"/>
    <property type="molecule type" value="Genomic_DNA"/>
</dbReference>
<reference evidence="1 2" key="1">
    <citation type="submission" date="2020-09" db="EMBL/GenBank/DDBJ databases">
        <title>De no assembly of potato wild relative species, Solanum commersonii.</title>
        <authorList>
            <person name="Cho K."/>
        </authorList>
    </citation>
    <scope>NUCLEOTIDE SEQUENCE [LARGE SCALE GENOMIC DNA]</scope>
    <source>
        <strain evidence="1">LZ3.2</strain>
        <tissue evidence="1">Leaf</tissue>
    </source>
</reference>
<evidence type="ECO:0000313" key="2">
    <source>
        <dbReference type="Proteomes" id="UP000824120"/>
    </source>
</evidence>
<keyword evidence="2" id="KW-1185">Reference proteome</keyword>
<protein>
    <submittedName>
        <fullName evidence="1">Uncharacterized protein</fullName>
    </submittedName>
</protein>
<dbReference type="AlphaFoldDB" id="A0A9J5Z0I8"/>
<comment type="caution">
    <text evidence="1">The sequence shown here is derived from an EMBL/GenBank/DDBJ whole genome shotgun (WGS) entry which is preliminary data.</text>
</comment>
<organism evidence="1 2">
    <name type="scientific">Solanum commersonii</name>
    <name type="common">Commerson's wild potato</name>
    <name type="synonym">Commerson's nightshade</name>
    <dbReference type="NCBI Taxonomy" id="4109"/>
    <lineage>
        <taxon>Eukaryota</taxon>
        <taxon>Viridiplantae</taxon>
        <taxon>Streptophyta</taxon>
        <taxon>Embryophyta</taxon>
        <taxon>Tracheophyta</taxon>
        <taxon>Spermatophyta</taxon>
        <taxon>Magnoliopsida</taxon>
        <taxon>eudicotyledons</taxon>
        <taxon>Gunneridae</taxon>
        <taxon>Pentapetalae</taxon>
        <taxon>asterids</taxon>
        <taxon>lamiids</taxon>
        <taxon>Solanales</taxon>
        <taxon>Solanaceae</taxon>
        <taxon>Solanoideae</taxon>
        <taxon>Solaneae</taxon>
        <taxon>Solanum</taxon>
    </lineage>
</organism>
<gene>
    <name evidence="1" type="ORF">H5410_027670</name>
</gene>
<dbReference type="Proteomes" id="UP000824120">
    <property type="component" value="Chromosome 5"/>
</dbReference>
<evidence type="ECO:0000313" key="1">
    <source>
        <dbReference type="EMBL" id="KAG5606178.1"/>
    </source>
</evidence>
<name>A0A9J5Z0I8_SOLCO</name>
<proteinExistence type="predicted"/>
<dbReference type="OrthoDB" id="1296858at2759"/>
<accession>A0A9J5Z0I8</accession>
<sequence length="148" mass="16262">MSDMQKGLHLALIDLLPNAEIRWASIEVLLQSKLHDMSELGEGIVEALLKYNKEAWCRAFFEEHSKCDVVENNTCETLNSWILGARFKSIITMLEEIRIKTFGHNKKGCPALKNAGTSYEKTSNVVAGTSVVTAGTNVATSDCTNAAN</sequence>